<dbReference type="SUPFAM" id="SSF53335">
    <property type="entry name" value="S-adenosyl-L-methionine-dependent methyltransferases"/>
    <property type="match status" value="1"/>
</dbReference>
<dbReference type="PANTHER" id="PTHR34847">
    <property type="entry name" value="NODULATION PROTEIN U"/>
    <property type="match status" value="1"/>
</dbReference>
<protein>
    <recommendedName>
        <fullName evidence="7">Carbamoyltransferase C-terminal domain-containing protein</fullName>
    </recommendedName>
</protein>
<dbReference type="Pfam" id="PF02543">
    <property type="entry name" value="Carbam_trans_N"/>
    <property type="match status" value="1"/>
</dbReference>
<evidence type="ECO:0000313" key="5">
    <source>
        <dbReference type="EMBL" id="CAH0378957.1"/>
    </source>
</evidence>
<feature type="compositionally biased region" description="Low complexity" evidence="2">
    <location>
        <begin position="74"/>
        <end position="94"/>
    </location>
</feature>
<evidence type="ECO:0000256" key="2">
    <source>
        <dbReference type="SAM" id="MobiDB-lite"/>
    </source>
</evidence>
<keyword evidence="6" id="KW-1185">Reference proteome</keyword>
<feature type="region of interest" description="Disordered" evidence="2">
    <location>
        <begin position="1"/>
        <end position="94"/>
    </location>
</feature>
<dbReference type="GO" id="GO:0003824">
    <property type="term" value="F:catalytic activity"/>
    <property type="evidence" value="ECO:0007669"/>
    <property type="project" value="InterPro"/>
</dbReference>
<feature type="compositionally biased region" description="Basic residues" evidence="2">
    <location>
        <begin position="39"/>
        <end position="53"/>
    </location>
</feature>
<comment type="caution">
    <text evidence="5">The sequence shown here is derived from an EMBL/GenBank/DDBJ whole genome shotgun (WGS) entry which is preliminary data.</text>
</comment>
<name>A0A8J2T0Z7_9STRA</name>
<dbReference type="InterPro" id="IPR031730">
    <property type="entry name" value="Carbam_trans_C"/>
</dbReference>
<dbReference type="Gene3D" id="3.30.420.40">
    <property type="match status" value="1"/>
</dbReference>
<dbReference type="CDD" id="cd24033">
    <property type="entry name" value="ASKHA_NBD_NodU_CmcH-like_N"/>
    <property type="match status" value="1"/>
</dbReference>
<evidence type="ECO:0000256" key="1">
    <source>
        <dbReference type="ARBA" id="ARBA00006129"/>
    </source>
</evidence>
<organism evidence="5 6">
    <name type="scientific">Pelagomonas calceolata</name>
    <dbReference type="NCBI Taxonomy" id="35677"/>
    <lineage>
        <taxon>Eukaryota</taxon>
        <taxon>Sar</taxon>
        <taxon>Stramenopiles</taxon>
        <taxon>Ochrophyta</taxon>
        <taxon>Pelagophyceae</taxon>
        <taxon>Pelagomonadales</taxon>
        <taxon>Pelagomonadaceae</taxon>
        <taxon>Pelagomonas</taxon>
    </lineage>
</organism>
<dbReference type="InterPro" id="IPR051338">
    <property type="entry name" value="NodU/CmcH_Carbamoyltrnsfr"/>
</dbReference>
<dbReference type="Pfam" id="PF16861">
    <property type="entry name" value="Carbam_trans_C"/>
    <property type="match status" value="1"/>
</dbReference>
<feature type="compositionally biased region" description="Low complexity" evidence="2">
    <location>
        <begin position="14"/>
        <end position="38"/>
    </location>
</feature>
<comment type="similarity">
    <text evidence="1">Belongs to the NodU/CmcH family.</text>
</comment>
<sequence>MGSWPQLSPAGQPRNSSASRSTSRAATGRCTSRAATTTKRSRAPGSRRTRRRPTAPAPRTPPTASSRRARRTRPTASVRTSTATAWSRRSRRSSASVSRRPRMFLAALLLGAARAERNCFLTLVVDHVDHVLAADTSYEDVVTFVRTHLGDAEIMGEGCATEECVVEELVTQLAARRRHCLESDEAAKTRAIVGVAEALAAPWFPGLQPQPTAEEYAACRSADPLSGYDAVDLRPYDELTKALDAAVPWNTSQEGGSYQLQKERQAYIKAAASPCVRRVCEIGFNRGHSAALWLRANPEVEVLAFDLWQYEGAELAEKWFRSPAAAVHVKNASHRLRVVRGNSRATVPSFARAHPSIKCEVLVVDGDHTIEGAFDDMSNLAALANPDYHVAFLDDFEWPGPAAALRRHEASGAVRRVSEVRETFEEDGGESNRGAAMYQYAAFPVPGAVDFDDPRVASYQTRWDAPVGDGMRASGGAAEASEALWYWPALDTPDLPETTQHLDALRKPVPENQTMVSVFSGHDAHLAVARAGRVLGVVELERRERRRYFHPGFVDDADGAWARALRDARRLAGVDVFDVGVYVAVPTAVFPSALASIARDWYAADHHASHASLAYYDALSRGYVWPLVLSYDGGGNDGFFAVFEPTGDLARPLRRLDASSRRWERLNLGSGYALVAEQIPEVAKCAPRNRRDDPGVDAYCRNRTASQRDREHLAGPGKMNGYASLGTPTEHDVSLLTQNIRDALKISLRSLDVDYADIAASAQRAFEEIVADEIRGALELAGRRPDALAVAGGCALNVGCNTALHRALALPVTIPAAPSDCGIGVGALYSAQPPPLDAPRDLMFAGPGLFDLDDLPSLAADRRAETFTDDHALANKVAQLVAAGAIVGIARGRSEHGPRALGHRSLFADATSPRAKARLNRLKYREAWRPVAPIVAAAAAPALFEAGEHWRSPHMSVAPRFTPEACAQLPAVCHVDGTARLQSLERVDEPWVYAVLEALAELTGEPVVCNTSFNRRGEPILNTAAEALSLLCEEPELGYVVVEDALFEKCAACPGACSDPRDDL</sequence>
<dbReference type="Pfam" id="PF13578">
    <property type="entry name" value="Methyltransf_24"/>
    <property type="match status" value="1"/>
</dbReference>
<feature type="domain" description="Carbamoyltransferase C-terminal" evidence="4">
    <location>
        <begin position="878"/>
        <end position="1049"/>
    </location>
</feature>
<dbReference type="InterPro" id="IPR038152">
    <property type="entry name" value="Carbam_trans_C_sf"/>
</dbReference>
<reference evidence="5" key="1">
    <citation type="submission" date="2021-11" db="EMBL/GenBank/DDBJ databases">
        <authorList>
            <consortium name="Genoscope - CEA"/>
            <person name="William W."/>
        </authorList>
    </citation>
    <scope>NUCLEOTIDE SEQUENCE</scope>
</reference>
<gene>
    <name evidence="5" type="ORF">PECAL_6P05580</name>
</gene>
<dbReference type="Gene3D" id="3.90.870.20">
    <property type="entry name" value="Carbamoyltransferase, C-terminal domain"/>
    <property type="match status" value="1"/>
</dbReference>
<dbReference type="InterPro" id="IPR003696">
    <property type="entry name" value="Carbtransf_dom"/>
</dbReference>
<dbReference type="OrthoDB" id="10008814at2759"/>
<dbReference type="PANTHER" id="PTHR34847:SF1">
    <property type="entry name" value="NODULATION PROTEIN U"/>
    <property type="match status" value="1"/>
</dbReference>
<evidence type="ECO:0000259" key="3">
    <source>
        <dbReference type="Pfam" id="PF02543"/>
    </source>
</evidence>
<dbReference type="InterPro" id="IPR029063">
    <property type="entry name" value="SAM-dependent_MTases_sf"/>
</dbReference>
<dbReference type="EMBL" id="CAKKNE010000006">
    <property type="protein sequence ID" value="CAH0378957.1"/>
    <property type="molecule type" value="Genomic_DNA"/>
</dbReference>
<feature type="domain" description="Carbamoyltransferase" evidence="3">
    <location>
        <begin position="749"/>
        <end position="827"/>
    </location>
</feature>
<dbReference type="AlphaFoldDB" id="A0A8J2T0Z7"/>
<proteinExistence type="inferred from homology"/>
<evidence type="ECO:0008006" key="7">
    <source>
        <dbReference type="Google" id="ProtNLM"/>
    </source>
</evidence>
<evidence type="ECO:0000313" key="6">
    <source>
        <dbReference type="Proteomes" id="UP000789595"/>
    </source>
</evidence>
<dbReference type="Gene3D" id="3.40.50.150">
    <property type="entry name" value="Vaccinia Virus protein VP39"/>
    <property type="match status" value="1"/>
</dbReference>
<accession>A0A8J2T0Z7</accession>
<evidence type="ECO:0000259" key="4">
    <source>
        <dbReference type="Pfam" id="PF16861"/>
    </source>
</evidence>
<dbReference type="Proteomes" id="UP000789595">
    <property type="component" value="Unassembled WGS sequence"/>
</dbReference>